<evidence type="ECO:0000313" key="2">
    <source>
        <dbReference type="Proteomes" id="UP000182725"/>
    </source>
</evidence>
<accession>A0A1H5PC01</accession>
<evidence type="ECO:0000313" key="1">
    <source>
        <dbReference type="EMBL" id="SEF11114.1"/>
    </source>
</evidence>
<dbReference type="EMBL" id="FNTV01000002">
    <property type="protein sequence ID" value="SEF11114.1"/>
    <property type="molecule type" value="Genomic_DNA"/>
</dbReference>
<sequence>MVDRPQVVPYGSARDLPSFKKMAQQIAAFRLLGFILPKDQRKQLKKLEKDHHRLTETVDRFYALLGERNWVFTDDINLAAIEDVIAAEDTGTAEKRLIDYYKTDGRIAFPLLRLHRFEAMRPRMELLQKALADYEAGRYYSTVLVLLSVMDGFVNDLETSARQGLHAREAQDLVAWDSVAGHHLGLGHAHQSFIKGFRQTKTTEVTELFRNGIVHGMLVNFDNEIVATKAWNRLFAVADWADSRKRQLKPPESIPSLKESVMRWKGTQDQKARLEKWQPHDYAPDLNAEKPLEVAQVCTDFLEKWRKRQWALVGAHFMELGNTRSSVGQLAVQAKDLYENLQLSTWTILRVRHIAAAVAHANVELHVNGSIYRADLRWVRTDEAGSTRSEWEPGCWTLSMYGPSHFLNDETIVRNAG</sequence>
<gene>
    <name evidence="1" type="ORF">SAMN04489740_4069</name>
</gene>
<protein>
    <submittedName>
        <fullName evidence="1">Uncharacterized protein</fullName>
    </submittedName>
</protein>
<proteinExistence type="predicted"/>
<dbReference type="Proteomes" id="UP000182725">
    <property type="component" value="Unassembled WGS sequence"/>
</dbReference>
<reference evidence="1 2" key="1">
    <citation type="submission" date="2016-10" db="EMBL/GenBank/DDBJ databases">
        <authorList>
            <person name="de Groot N.N."/>
        </authorList>
    </citation>
    <scope>NUCLEOTIDE SEQUENCE [LARGE SCALE GENOMIC DNA]</scope>
    <source>
        <strain evidence="1 2">DSM 22274</strain>
    </source>
</reference>
<organism evidence="1 2">
    <name type="scientific">Arthrobacter alpinus</name>
    <dbReference type="NCBI Taxonomy" id="656366"/>
    <lineage>
        <taxon>Bacteria</taxon>
        <taxon>Bacillati</taxon>
        <taxon>Actinomycetota</taxon>
        <taxon>Actinomycetes</taxon>
        <taxon>Micrococcales</taxon>
        <taxon>Micrococcaceae</taxon>
        <taxon>Arthrobacter</taxon>
    </lineage>
</organism>
<dbReference type="RefSeq" id="WP_139244503.1">
    <property type="nucleotide sequence ID" value="NZ_FNTV01000002.1"/>
</dbReference>
<dbReference type="AlphaFoldDB" id="A0A1H5PC01"/>
<name>A0A1H5PC01_9MICC</name>